<dbReference type="SUPFAM" id="SSF48498">
    <property type="entry name" value="Tetracyclin repressor-like, C-terminal domain"/>
    <property type="match status" value="1"/>
</dbReference>
<dbReference type="GO" id="GO:0000976">
    <property type="term" value="F:transcription cis-regulatory region binding"/>
    <property type="evidence" value="ECO:0007669"/>
    <property type="project" value="TreeGrafter"/>
</dbReference>
<reference evidence="6" key="1">
    <citation type="submission" date="2021-01" db="EMBL/GenBank/DDBJ databases">
        <title>Whole genome shotgun sequence of Virgisporangium aurantiacum NBRC 16421.</title>
        <authorList>
            <person name="Komaki H."/>
            <person name="Tamura T."/>
        </authorList>
    </citation>
    <scope>NUCLEOTIDE SEQUENCE</scope>
    <source>
        <strain evidence="6">NBRC 16421</strain>
    </source>
</reference>
<sequence>MRQDARENRERILAAAEVVFGDHGAAGSTEDVARRAGVGIATVFRHFPTKEALIEAALLRHFDQVAGHARALADHADPGEAWNTLVRVMIETGATKLTLASLLTERENAIAAANRLKATAAEILRRAQDSGAVRPSVTIEEVYLLIRGLSQASVTMTTDRETLDRAIDIVLSGLSPT</sequence>
<dbReference type="Proteomes" id="UP000612585">
    <property type="component" value="Unassembled WGS sequence"/>
</dbReference>
<keyword evidence="1" id="KW-0805">Transcription regulation</keyword>
<dbReference type="Pfam" id="PF21597">
    <property type="entry name" value="TetR_C_43"/>
    <property type="match status" value="1"/>
</dbReference>
<dbReference type="Pfam" id="PF00440">
    <property type="entry name" value="TetR_N"/>
    <property type="match status" value="1"/>
</dbReference>
<comment type="caution">
    <text evidence="6">The sequence shown here is derived from an EMBL/GenBank/DDBJ whole genome shotgun (WGS) entry which is preliminary data.</text>
</comment>
<evidence type="ECO:0000313" key="7">
    <source>
        <dbReference type="Proteomes" id="UP000612585"/>
    </source>
</evidence>
<dbReference type="GO" id="GO:0003700">
    <property type="term" value="F:DNA-binding transcription factor activity"/>
    <property type="evidence" value="ECO:0007669"/>
    <property type="project" value="TreeGrafter"/>
</dbReference>
<dbReference type="InterPro" id="IPR001647">
    <property type="entry name" value="HTH_TetR"/>
</dbReference>
<evidence type="ECO:0000313" key="6">
    <source>
        <dbReference type="EMBL" id="GIJ61067.1"/>
    </source>
</evidence>
<dbReference type="PANTHER" id="PTHR30055">
    <property type="entry name" value="HTH-TYPE TRANSCRIPTIONAL REGULATOR RUTR"/>
    <property type="match status" value="1"/>
</dbReference>
<feature type="DNA-binding region" description="H-T-H motif" evidence="4">
    <location>
        <begin position="28"/>
        <end position="47"/>
    </location>
</feature>
<dbReference type="SUPFAM" id="SSF46689">
    <property type="entry name" value="Homeodomain-like"/>
    <property type="match status" value="1"/>
</dbReference>
<dbReference type="PRINTS" id="PR00455">
    <property type="entry name" value="HTHTETR"/>
</dbReference>
<evidence type="ECO:0000256" key="4">
    <source>
        <dbReference type="PROSITE-ProRule" id="PRU00335"/>
    </source>
</evidence>
<dbReference type="EMBL" id="BOPG01000063">
    <property type="protein sequence ID" value="GIJ61067.1"/>
    <property type="molecule type" value="Genomic_DNA"/>
</dbReference>
<dbReference type="InterPro" id="IPR050109">
    <property type="entry name" value="HTH-type_TetR-like_transc_reg"/>
</dbReference>
<evidence type="ECO:0000259" key="5">
    <source>
        <dbReference type="PROSITE" id="PS50977"/>
    </source>
</evidence>
<feature type="domain" description="HTH tetR-type" evidence="5">
    <location>
        <begin position="6"/>
        <end position="65"/>
    </location>
</feature>
<dbReference type="RefSeq" id="WP_204005784.1">
    <property type="nucleotide sequence ID" value="NZ_BOPG01000063.1"/>
</dbReference>
<accession>A0A8J3ZBZ5</accession>
<keyword evidence="2 4" id="KW-0238">DNA-binding</keyword>
<proteinExistence type="predicted"/>
<dbReference type="PROSITE" id="PS50977">
    <property type="entry name" value="HTH_TETR_2"/>
    <property type="match status" value="1"/>
</dbReference>
<name>A0A8J3ZBZ5_9ACTN</name>
<protein>
    <submittedName>
        <fullName evidence="6">TetR family transcriptional regulator</fullName>
    </submittedName>
</protein>
<keyword evidence="7" id="KW-1185">Reference proteome</keyword>
<dbReference type="InterPro" id="IPR036271">
    <property type="entry name" value="Tet_transcr_reg_TetR-rel_C_sf"/>
</dbReference>
<dbReference type="InterPro" id="IPR009057">
    <property type="entry name" value="Homeodomain-like_sf"/>
</dbReference>
<dbReference type="AlphaFoldDB" id="A0A8J3ZBZ5"/>
<dbReference type="PANTHER" id="PTHR30055:SF234">
    <property type="entry name" value="HTH-TYPE TRANSCRIPTIONAL REGULATOR BETI"/>
    <property type="match status" value="1"/>
</dbReference>
<keyword evidence="3" id="KW-0804">Transcription</keyword>
<evidence type="ECO:0000256" key="2">
    <source>
        <dbReference type="ARBA" id="ARBA00023125"/>
    </source>
</evidence>
<evidence type="ECO:0000256" key="1">
    <source>
        <dbReference type="ARBA" id="ARBA00023015"/>
    </source>
</evidence>
<organism evidence="6 7">
    <name type="scientific">Virgisporangium aurantiacum</name>
    <dbReference type="NCBI Taxonomy" id="175570"/>
    <lineage>
        <taxon>Bacteria</taxon>
        <taxon>Bacillati</taxon>
        <taxon>Actinomycetota</taxon>
        <taxon>Actinomycetes</taxon>
        <taxon>Micromonosporales</taxon>
        <taxon>Micromonosporaceae</taxon>
        <taxon>Virgisporangium</taxon>
    </lineage>
</organism>
<evidence type="ECO:0000256" key="3">
    <source>
        <dbReference type="ARBA" id="ARBA00023163"/>
    </source>
</evidence>
<dbReference type="InterPro" id="IPR049445">
    <property type="entry name" value="TetR_SbtR-like_C"/>
</dbReference>
<gene>
    <name evidence="6" type="ORF">Vau01_085830</name>
</gene>
<dbReference type="Gene3D" id="1.10.357.10">
    <property type="entry name" value="Tetracycline Repressor, domain 2"/>
    <property type="match status" value="1"/>
</dbReference>